<keyword evidence="3" id="KW-1185">Reference proteome</keyword>
<comment type="caution">
    <text evidence="2">The sequence shown here is derived from an EMBL/GenBank/DDBJ whole genome shotgun (WGS) entry which is preliminary data.</text>
</comment>
<feature type="region of interest" description="Disordered" evidence="1">
    <location>
        <begin position="1"/>
        <end position="45"/>
    </location>
</feature>
<organism evidence="2 3">
    <name type="scientific">Gulo gulo</name>
    <name type="common">Wolverine</name>
    <name type="synonym">Gluton</name>
    <dbReference type="NCBI Taxonomy" id="48420"/>
    <lineage>
        <taxon>Eukaryota</taxon>
        <taxon>Metazoa</taxon>
        <taxon>Chordata</taxon>
        <taxon>Craniata</taxon>
        <taxon>Vertebrata</taxon>
        <taxon>Euteleostomi</taxon>
        <taxon>Mammalia</taxon>
        <taxon>Eutheria</taxon>
        <taxon>Laurasiatheria</taxon>
        <taxon>Carnivora</taxon>
        <taxon>Caniformia</taxon>
        <taxon>Musteloidea</taxon>
        <taxon>Mustelidae</taxon>
        <taxon>Guloninae</taxon>
        <taxon>Gulo</taxon>
    </lineage>
</organism>
<feature type="compositionally biased region" description="Pro residues" evidence="1">
    <location>
        <begin position="1"/>
        <end position="10"/>
    </location>
</feature>
<evidence type="ECO:0000256" key="1">
    <source>
        <dbReference type="SAM" id="MobiDB-lite"/>
    </source>
</evidence>
<sequence>GAAPSLPPRGPARGSVGSAAAWRRGAPTWSAGGWGEPAEHGAGRLGCPDDVSRLAAGRGRKKLKIQGLTFEKD</sequence>
<dbReference type="Proteomes" id="UP000269945">
    <property type="component" value="Unassembled WGS sequence"/>
</dbReference>
<gene>
    <name evidence="2" type="ORF">BN2614_LOCUS2</name>
</gene>
<evidence type="ECO:0000313" key="2">
    <source>
        <dbReference type="EMBL" id="VCW67163.1"/>
    </source>
</evidence>
<evidence type="ECO:0000313" key="3">
    <source>
        <dbReference type="Proteomes" id="UP000269945"/>
    </source>
</evidence>
<dbReference type="AlphaFoldDB" id="A0A9X9PUK4"/>
<dbReference type="EMBL" id="CYRY02002470">
    <property type="protein sequence ID" value="VCW67163.1"/>
    <property type="molecule type" value="Genomic_DNA"/>
</dbReference>
<name>A0A9X9PUK4_GULGU</name>
<feature type="non-terminal residue" evidence="2">
    <location>
        <position position="1"/>
    </location>
</feature>
<accession>A0A9X9PUK4</accession>
<proteinExistence type="predicted"/>
<protein>
    <submittedName>
        <fullName evidence="2">Uncharacterized protein</fullName>
    </submittedName>
</protein>
<reference evidence="2 3" key="1">
    <citation type="submission" date="2018-10" db="EMBL/GenBank/DDBJ databases">
        <authorList>
            <person name="Ekblom R."/>
            <person name="Jareborg N."/>
        </authorList>
    </citation>
    <scope>NUCLEOTIDE SEQUENCE [LARGE SCALE GENOMIC DNA]</scope>
    <source>
        <tissue evidence="2">Muscle</tissue>
    </source>
</reference>